<name>R4FZV6_9BACL</name>
<dbReference type="EMBL" id="BARH01000004">
    <property type="protein sequence ID" value="GAC90134.1"/>
    <property type="molecule type" value="Genomic_DNA"/>
</dbReference>
<dbReference type="Proteomes" id="UP000013057">
    <property type="component" value="Unassembled WGS sequence"/>
</dbReference>
<evidence type="ECO:0000313" key="2">
    <source>
        <dbReference type="Proteomes" id="UP000013057"/>
    </source>
</evidence>
<accession>R4FZV6</accession>
<gene>
    <name evidence="1" type="ORF">KN10_0570</name>
</gene>
<organism evidence="1 2">
    <name type="scientific">Anoxybacillus flavithermus NBRC 109594</name>
    <dbReference type="NCBI Taxonomy" id="1315967"/>
    <lineage>
        <taxon>Bacteria</taxon>
        <taxon>Bacillati</taxon>
        <taxon>Bacillota</taxon>
        <taxon>Bacilli</taxon>
        <taxon>Bacillales</taxon>
        <taxon>Anoxybacillaceae</taxon>
        <taxon>Anoxybacillus</taxon>
    </lineage>
</organism>
<evidence type="ECO:0000313" key="1">
    <source>
        <dbReference type="EMBL" id="GAC90134.1"/>
    </source>
</evidence>
<proteinExistence type="predicted"/>
<reference evidence="2" key="1">
    <citation type="journal article" date="2013" name="Genome">
        <title>Draft Genome Sequence of a Thermophilic Member of the Bacillaceae, Anoxybacillus flavithermus Strain Kn10, Isolated from the Kan-nawa Hot Spring in Japan.</title>
        <authorList>
            <person name="Matsutani M."/>
            <person name="Shirakihara Y."/>
            <person name="Imada K."/>
            <person name="Yakushi T."/>
            <person name="Matsushita K."/>
        </authorList>
    </citation>
    <scope>NUCLEOTIDE SEQUENCE [LARGE SCALE GENOMIC DNA]</scope>
    <source>
        <strain evidence="2">NBRC 109594</strain>
    </source>
</reference>
<protein>
    <submittedName>
        <fullName evidence="1">Uncharacterized protein</fullName>
    </submittedName>
</protein>
<comment type="caution">
    <text evidence="1">The sequence shown here is derived from an EMBL/GenBank/DDBJ whole genome shotgun (WGS) entry which is preliminary data.</text>
</comment>
<sequence>MLTTFCCYLIPLKRKTDVASINEWEKRKIFKYTFDFIFMQYYNDN</sequence>
<dbReference type="AlphaFoldDB" id="R4FZV6"/>